<dbReference type="PANTHER" id="PTHR11063:SF8">
    <property type="entry name" value="DELTA-1-PYRROLINE-5-CARBOXYLATE SYNTHASE"/>
    <property type="match status" value="1"/>
</dbReference>
<dbReference type="EMBL" id="ACIL03000002">
    <property type="protein sequence ID" value="ESL04750.1"/>
    <property type="molecule type" value="Genomic_DNA"/>
</dbReference>
<dbReference type="InterPro" id="IPR016161">
    <property type="entry name" value="Ald_DH/histidinol_DH"/>
</dbReference>
<keyword evidence="10" id="KW-1185">Reference proteome</keyword>
<feature type="domain" description="Aldehyde dehydrogenase" evidence="8">
    <location>
        <begin position="5"/>
        <end position="282"/>
    </location>
</feature>
<evidence type="ECO:0000256" key="5">
    <source>
        <dbReference type="ARBA" id="ARBA00023002"/>
    </source>
</evidence>
<dbReference type="Proteomes" id="UP000018227">
    <property type="component" value="Unassembled WGS sequence"/>
</dbReference>
<evidence type="ECO:0000313" key="9">
    <source>
        <dbReference type="EMBL" id="ESL04750.1"/>
    </source>
</evidence>
<dbReference type="CDD" id="cd07079">
    <property type="entry name" value="ALDH_F18-19_ProA-GPR"/>
    <property type="match status" value="1"/>
</dbReference>
<reference evidence="9 10" key="1">
    <citation type="submission" date="2013-06" db="EMBL/GenBank/DDBJ databases">
        <authorList>
            <person name="Weinstock G."/>
            <person name="Sodergren E."/>
            <person name="Clifton S."/>
            <person name="Fulton L."/>
            <person name="Fulton B."/>
            <person name="Courtney L."/>
            <person name="Fronick C."/>
            <person name="Harrison M."/>
            <person name="Strong C."/>
            <person name="Farmer C."/>
            <person name="Delahaunty K."/>
            <person name="Markovic C."/>
            <person name="Hall O."/>
            <person name="Minx P."/>
            <person name="Tomlinson C."/>
            <person name="Mitreva M."/>
            <person name="Nelson J."/>
            <person name="Hou S."/>
            <person name="Wollam A."/>
            <person name="Pepin K.H."/>
            <person name="Johnson M."/>
            <person name="Bhonagiri V."/>
            <person name="Nash W.E."/>
            <person name="Warren W."/>
            <person name="Chinwalla A."/>
            <person name="Mardis E.R."/>
            <person name="Wilson R.K."/>
        </authorList>
    </citation>
    <scope>NUCLEOTIDE SEQUENCE [LARGE SCALE GENOMIC DNA]</scope>
    <source>
        <strain evidence="9 10">ATCC 51271</strain>
    </source>
</reference>
<gene>
    <name evidence="7" type="primary">proA</name>
    <name evidence="9" type="ORF">GCWU0000282_000138</name>
</gene>
<evidence type="ECO:0000256" key="3">
    <source>
        <dbReference type="ARBA" id="ARBA00022650"/>
    </source>
</evidence>
<dbReference type="SUPFAM" id="SSF53720">
    <property type="entry name" value="ALDH-like"/>
    <property type="match status" value="1"/>
</dbReference>
<organism evidence="9 10">
    <name type="scientific">Catonella morbi ATCC 51271</name>
    <dbReference type="NCBI Taxonomy" id="592026"/>
    <lineage>
        <taxon>Bacteria</taxon>
        <taxon>Bacillati</taxon>
        <taxon>Bacillota</taxon>
        <taxon>Clostridia</taxon>
        <taxon>Lachnospirales</taxon>
        <taxon>Lachnospiraceae</taxon>
        <taxon>Catonella</taxon>
    </lineage>
</organism>
<evidence type="ECO:0000256" key="2">
    <source>
        <dbReference type="ARBA" id="ARBA00022605"/>
    </source>
</evidence>
<dbReference type="InterPro" id="IPR016163">
    <property type="entry name" value="Ald_DH_C"/>
</dbReference>
<dbReference type="HOGENOM" id="CLU_030231_0_0_9"/>
<evidence type="ECO:0000256" key="1">
    <source>
        <dbReference type="ARBA" id="ARBA00004985"/>
    </source>
</evidence>
<name>V2ZCU6_9FIRM</name>
<keyword evidence="4 7" id="KW-0521">NADP</keyword>
<evidence type="ECO:0000313" key="10">
    <source>
        <dbReference type="Proteomes" id="UP000018227"/>
    </source>
</evidence>
<dbReference type="eggNOG" id="COG0014">
    <property type="taxonomic scope" value="Bacteria"/>
</dbReference>
<dbReference type="PROSITE" id="PS01223">
    <property type="entry name" value="PROA"/>
    <property type="match status" value="1"/>
</dbReference>
<dbReference type="InterPro" id="IPR020593">
    <property type="entry name" value="G-glutamylP_reductase_CS"/>
</dbReference>
<dbReference type="GO" id="GO:0005737">
    <property type="term" value="C:cytoplasm"/>
    <property type="evidence" value="ECO:0007669"/>
    <property type="project" value="UniProtKB-SubCell"/>
</dbReference>
<dbReference type="OrthoDB" id="9809970at2"/>
<keyword evidence="5 7" id="KW-0560">Oxidoreductase</keyword>
<keyword evidence="2 7" id="KW-0028">Amino-acid biosynthesis</keyword>
<dbReference type="Pfam" id="PF00171">
    <property type="entry name" value="Aldedh"/>
    <property type="match status" value="2"/>
</dbReference>
<dbReference type="Gene3D" id="3.40.605.10">
    <property type="entry name" value="Aldehyde Dehydrogenase, Chain A, domain 1"/>
    <property type="match status" value="1"/>
</dbReference>
<keyword evidence="7" id="KW-0963">Cytoplasm</keyword>
<dbReference type="InterPro" id="IPR016162">
    <property type="entry name" value="Ald_DH_N"/>
</dbReference>
<sequence length="412" mass="44735">MINKLQAAKNASYKLALLSSDTKNQVLRDCAKFITENSDEIIAANKLDMEAGRSKNMSEGLLDRLLLTDERIKGIAASLEELALLSDPIGEISSMIKRPNGLMIGRKRVPIGVIGVIYEARPNVTADSFGICFKSGNAVVLRGGSDAINSCKAIVKTIKQALAENGIDENAVTYIEDEGHDGIKELITANDYVDLVIPRGGAGLIEFVVKNATVPAIHTGTGNCHVYVDEYANLQMAVKIIVNAKTTRLGVCNACESLVVHKAVLDKFAPLIYKALSEHGVEIRADEEAEKYCEGFVPAAEEDWGKEYLDRIISLKSVDSIEEAVLHINKYNTGHSETIITDNIQHAEYFTSVIDAACVYVNASTRFTDGGEFGLGAEIGISTQKIHARGPMGLKELTCEKYIILGDGQIRE</sequence>
<comment type="subcellular location">
    <subcellularLocation>
        <location evidence="7">Cytoplasm</location>
    </subcellularLocation>
</comment>
<dbReference type="AlphaFoldDB" id="V2ZCU6"/>
<dbReference type="EC" id="1.2.1.41" evidence="7"/>
<dbReference type="STRING" id="592026.GCWU0000282_000138"/>
<comment type="similarity">
    <text evidence="7">Belongs to the gamma-glutamyl phosphate reductase family.</text>
</comment>
<comment type="caution">
    <text evidence="9">The sequence shown here is derived from an EMBL/GenBank/DDBJ whole genome shotgun (WGS) entry which is preliminary data.</text>
</comment>
<dbReference type="GO" id="GO:0050661">
    <property type="term" value="F:NADP binding"/>
    <property type="evidence" value="ECO:0007669"/>
    <property type="project" value="InterPro"/>
</dbReference>
<dbReference type="FunFam" id="3.40.309.10:FF:000006">
    <property type="entry name" value="Gamma-glutamyl phosphate reductase"/>
    <property type="match status" value="1"/>
</dbReference>
<dbReference type="Gene3D" id="3.40.309.10">
    <property type="entry name" value="Aldehyde Dehydrogenase, Chain A, domain 2"/>
    <property type="match status" value="1"/>
</dbReference>
<dbReference type="PANTHER" id="PTHR11063">
    <property type="entry name" value="GLUTAMATE SEMIALDEHYDE DEHYDROGENASE"/>
    <property type="match status" value="1"/>
</dbReference>
<dbReference type="NCBIfam" id="NF001221">
    <property type="entry name" value="PRK00197.1"/>
    <property type="match status" value="1"/>
</dbReference>
<comment type="catalytic activity">
    <reaction evidence="6 7">
        <text>L-glutamate 5-semialdehyde + phosphate + NADP(+) = L-glutamyl 5-phosphate + NADPH + H(+)</text>
        <dbReference type="Rhea" id="RHEA:19541"/>
        <dbReference type="ChEBI" id="CHEBI:15378"/>
        <dbReference type="ChEBI" id="CHEBI:43474"/>
        <dbReference type="ChEBI" id="CHEBI:57783"/>
        <dbReference type="ChEBI" id="CHEBI:58066"/>
        <dbReference type="ChEBI" id="CHEBI:58274"/>
        <dbReference type="ChEBI" id="CHEBI:58349"/>
        <dbReference type="EC" id="1.2.1.41"/>
    </reaction>
</comment>
<dbReference type="RefSeq" id="WP_023353042.1">
    <property type="nucleotide sequence ID" value="NZ_KI535366.1"/>
</dbReference>
<dbReference type="UniPathway" id="UPA00098">
    <property type="reaction ID" value="UER00360"/>
</dbReference>
<dbReference type="InterPro" id="IPR000965">
    <property type="entry name" value="GPR_dom"/>
</dbReference>
<evidence type="ECO:0000256" key="7">
    <source>
        <dbReference type="HAMAP-Rule" id="MF_00412"/>
    </source>
</evidence>
<dbReference type="GO" id="GO:0055129">
    <property type="term" value="P:L-proline biosynthetic process"/>
    <property type="evidence" value="ECO:0007669"/>
    <property type="project" value="UniProtKB-UniRule"/>
</dbReference>
<dbReference type="HAMAP" id="MF_00412">
    <property type="entry name" value="ProA"/>
    <property type="match status" value="1"/>
</dbReference>
<dbReference type="InterPro" id="IPR012134">
    <property type="entry name" value="Glu-5-SA_DH"/>
</dbReference>
<accession>V2ZCU6</accession>
<evidence type="ECO:0000256" key="6">
    <source>
        <dbReference type="ARBA" id="ARBA00049024"/>
    </source>
</evidence>
<evidence type="ECO:0000256" key="4">
    <source>
        <dbReference type="ARBA" id="ARBA00022857"/>
    </source>
</evidence>
<keyword evidence="3 7" id="KW-0641">Proline biosynthesis</keyword>
<protein>
    <recommendedName>
        <fullName evidence="7">Gamma-glutamyl phosphate reductase</fullName>
        <shortName evidence="7">GPR</shortName>
        <ecNumber evidence="7">1.2.1.41</ecNumber>
    </recommendedName>
    <alternativeName>
        <fullName evidence="7">Glutamate-5-semialdehyde dehydrogenase</fullName>
    </alternativeName>
    <alternativeName>
        <fullName evidence="7">Glutamyl-gamma-semialdehyde dehydrogenase</fullName>
        <shortName evidence="7">GSA dehydrogenase</shortName>
    </alternativeName>
</protein>
<dbReference type="NCBIfam" id="TIGR00407">
    <property type="entry name" value="proA"/>
    <property type="match status" value="1"/>
</dbReference>
<feature type="domain" description="Aldehyde dehydrogenase" evidence="8">
    <location>
        <begin position="312"/>
        <end position="374"/>
    </location>
</feature>
<proteinExistence type="inferred from homology"/>
<comment type="function">
    <text evidence="7">Catalyzes the NADPH-dependent reduction of L-glutamate 5-phosphate into L-glutamate 5-semialdehyde and phosphate. The product spontaneously undergoes cyclization to form 1-pyrroline-5-carboxylate.</text>
</comment>
<dbReference type="InterPro" id="IPR015590">
    <property type="entry name" value="Aldehyde_DH_dom"/>
</dbReference>
<dbReference type="GO" id="GO:0004350">
    <property type="term" value="F:glutamate-5-semialdehyde dehydrogenase activity"/>
    <property type="evidence" value="ECO:0007669"/>
    <property type="project" value="UniProtKB-UniRule"/>
</dbReference>
<comment type="pathway">
    <text evidence="1 7">Amino-acid biosynthesis; L-proline biosynthesis; L-glutamate 5-semialdehyde from L-glutamate: step 2/2.</text>
</comment>
<dbReference type="PIRSF" id="PIRSF000151">
    <property type="entry name" value="GPR"/>
    <property type="match status" value="1"/>
</dbReference>
<evidence type="ECO:0000259" key="8">
    <source>
        <dbReference type="Pfam" id="PF00171"/>
    </source>
</evidence>